<dbReference type="InterPro" id="IPR010719">
    <property type="entry name" value="MnmM_MeTrfase"/>
</dbReference>
<keyword evidence="1" id="KW-0489">Methyltransferase</keyword>
<evidence type="ECO:0000313" key="2">
    <source>
        <dbReference type="Proteomes" id="UP000094296"/>
    </source>
</evidence>
<dbReference type="Gene3D" id="3.40.50.150">
    <property type="entry name" value="Vaccinia Virus protein VP39"/>
    <property type="match status" value="1"/>
</dbReference>
<dbReference type="SUPFAM" id="SSF53335">
    <property type="entry name" value="S-adenosyl-L-methionine-dependent methyltransferases"/>
    <property type="match status" value="1"/>
</dbReference>
<dbReference type="Proteomes" id="UP000094296">
    <property type="component" value="Unassembled WGS sequence"/>
</dbReference>
<reference evidence="1 2" key="1">
    <citation type="submission" date="2016-09" db="EMBL/GenBank/DDBJ databases">
        <title>Draft genome sequence for the type strain of Desulfuribacillus alkaliarsenatis AHT28, an obligately anaerobic, sulfidogenic bacterium isolated from Russian soda lake sediments.</title>
        <authorList>
            <person name="Abin C.A."/>
            <person name="Hollibaugh J.T."/>
        </authorList>
    </citation>
    <scope>NUCLEOTIDE SEQUENCE [LARGE SCALE GENOMIC DNA]</scope>
    <source>
        <strain evidence="1 2">AHT28</strain>
    </source>
</reference>
<dbReference type="InterPro" id="IPR029063">
    <property type="entry name" value="SAM-dependent_MTases_sf"/>
</dbReference>
<dbReference type="OrthoDB" id="9792989at2"/>
<keyword evidence="1" id="KW-0808">Transferase</keyword>
<name>A0A1E5G0N5_9FIRM</name>
<dbReference type="EMBL" id="MIJE01000033">
    <property type="protein sequence ID" value="OEF96018.1"/>
    <property type="molecule type" value="Genomic_DNA"/>
</dbReference>
<protein>
    <submittedName>
        <fullName evidence="1">16S rRNA (Cytosine(1402)-N(4))-methyltransferase</fullName>
    </submittedName>
</protein>
<dbReference type="RefSeq" id="WP_069643938.1">
    <property type="nucleotide sequence ID" value="NZ_MIJE01000033.1"/>
</dbReference>
<dbReference type="GO" id="GO:0032259">
    <property type="term" value="P:methylation"/>
    <property type="evidence" value="ECO:0007669"/>
    <property type="project" value="UniProtKB-KW"/>
</dbReference>
<sequence length="194" mass="22000">MRKLLPVIQFAHLLAASKLQSGGNAIDATAGNGNDTLFLINHLSKNSKLYIFDIQEDAIRQTKQRLHEHLTQADFNKLNQRLFFYCAGHQDMDMYVKEQVKVIMFNLGYLPGSQSKIITKPYTTLNALKKGLKLLLPNGLVSIILYPGHDGGQEEADLVTDYVSRLNTYEFGVIQYNNINKEKAPYLIAIEKKR</sequence>
<organism evidence="1 2">
    <name type="scientific">Desulfuribacillus alkaliarsenatis</name>
    <dbReference type="NCBI Taxonomy" id="766136"/>
    <lineage>
        <taxon>Bacteria</taxon>
        <taxon>Bacillati</taxon>
        <taxon>Bacillota</taxon>
        <taxon>Desulfuribacillia</taxon>
        <taxon>Desulfuribacillales</taxon>
        <taxon>Desulfuribacillaceae</taxon>
        <taxon>Desulfuribacillus</taxon>
    </lineage>
</organism>
<dbReference type="Pfam" id="PF06962">
    <property type="entry name" value="rRNA_methylase"/>
    <property type="match status" value="1"/>
</dbReference>
<gene>
    <name evidence="1" type="ORF">BHF68_09735</name>
</gene>
<proteinExistence type="predicted"/>
<dbReference type="STRING" id="766136.BHF68_09735"/>
<keyword evidence="2" id="KW-1185">Reference proteome</keyword>
<comment type="caution">
    <text evidence="1">The sequence shown here is derived from an EMBL/GenBank/DDBJ whole genome shotgun (WGS) entry which is preliminary data.</text>
</comment>
<dbReference type="AlphaFoldDB" id="A0A1E5G0N5"/>
<dbReference type="PANTHER" id="PTHR35276:SF1">
    <property type="entry name" value="TRNA (MNM(5)S(2)U34)-METHYLTRANSFERASE, CHLOROPLASTIC"/>
    <property type="match status" value="1"/>
</dbReference>
<dbReference type="PANTHER" id="PTHR35276">
    <property type="entry name" value="S-ADENOSYL-L-METHIONINE-DEPENDENT METHYLTRANSFERASES SUPERFAMILY PROTEIN"/>
    <property type="match status" value="1"/>
</dbReference>
<accession>A0A1E5G0N5</accession>
<evidence type="ECO:0000313" key="1">
    <source>
        <dbReference type="EMBL" id="OEF96018.1"/>
    </source>
</evidence>
<dbReference type="GO" id="GO:0008168">
    <property type="term" value="F:methyltransferase activity"/>
    <property type="evidence" value="ECO:0007669"/>
    <property type="project" value="UniProtKB-KW"/>
</dbReference>